<gene>
    <name evidence="5" type="primary">LOC107268666</name>
</gene>
<dbReference type="CTD" id="40559"/>
<evidence type="ECO:0000256" key="1">
    <source>
        <dbReference type="ARBA" id="ARBA00015518"/>
    </source>
</evidence>
<dbReference type="AlphaFoldDB" id="A0AAJ7BY59"/>
<evidence type="ECO:0000256" key="3">
    <source>
        <dbReference type="SAM" id="MobiDB-lite"/>
    </source>
</evidence>
<dbReference type="PANTHER" id="PTHR13017">
    <property type="entry name" value="5-FORMYLTETRAHYDROFOLATE CYCLO-LIGASE-RELATED"/>
    <property type="match status" value="1"/>
</dbReference>
<dbReference type="GeneID" id="107268666"/>
<dbReference type="Gene3D" id="3.40.50.10420">
    <property type="entry name" value="NagB/RpiA/CoA transferase-like"/>
    <property type="match status" value="1"/>
</dbReference>
<keyword evidence="4" id="KW-1185">Reference proteome</keyword>
<dbReference type="KEGG" id="ccin:107268666"/>
<dbReference type="GO" id="GO:0005737">
    <property type="term" value="C:cytoplasm"/>
    <property type="evidence" value="ECO:0007669"/>
    <property type="project" value="TreeGrafter"/>
</dbReference>
<dbReference type="InterPro" id="IPR037171">
    <property type="entry name" value="NagB/RpiA_transferase-like"/>
</dbReference>
<name>A0AAJ7BY59_CEPCN</name>
<evidence type="ECO:0000256" key="2">
    <source>
        <dbReference type="ARBA" id="ARBA00022884"/>
    </source>
</evidence>
<feature type="compositionally biased region" description="Basic residues" evidence="3">
    <location>
        <begin position="282"/>
        <end position="293"/>
    </location>
</feature>
<sequence>MSSFVHEDQLASDNAEEVTKYNYRKKIWDFMKKNELANFPLSIYNRIPNFKGATEAAQRLAELEEFRNAKVIKIKPDKSQEPIRALSLEANKEILVPIPRLKSGLFLHITPTEGATKEQIKFAATRHGLQQNGKPLGITSKIKVDLVVLGSVCVSKAGYRIGKGEGFADLEFAIMLRMGAIDKNTVVVTTVHDCQVIDDLPSQLFQEHDVPVDIIVTPTQTIVVNPRLQKPAGILWHLLSQRRLKCMQILQELKELEEKEGKIIVLKEVDSDRETRQYEKNRNKKGKNKTRSKAKADISQTQTAVGGNKDIVKPRFPKRRLYHKLRGDGDNPSINEDNGEENDNEKPLRRKPFKPKSKTQIDFSLKLSNIASDVRVRDLKNALSKRGVKPSEISWRGQRGFCYLHFGKLRNGNSLPDQPVQVDSIVANLQQFRINETEDSTASDFIVVEPTKPITRIEVTDVTTV</sequence>
<feature type="compositionally biased region" description="Basic residues" evidence="3">
    <location>
        <begin position="315"/>
        <end position="324"/>
    </location>
</feature>
<dbReference type="Pfam" id="PF01812">
    <property type="entry name" value="5-FTHF_cyc-lig"/>
    <property type="match status" value="1"/>
</dbReference>
<proteinExistence type="predicted"/>
<dbReference type="PANTHER" id="PTHR13017:SF0">
    <property type="entry name" value="METHENYLTETRAHYDROFOLATE SYNTHASE DOMAIN-CONTAINING PROTEIN"/>
    <property type="match status" value="1"/>
</dbReference>
<keyword evidence="2" id="KW-0694">RNA-binding</keyword>
<dbReference type="Proteomes" id="UP000694920">
    <property type="component" value="Unplaced"/>
</dbReference>
<accession>A0AAJ7BY59</accession>
<dbReference type="InterPro" id="IPR024185">
    <property type="entry name" value="FTHF_cligase-like_sf"/>
</dbReference>
<evidence type="ECO:0000313" key="4">
    <source>
        <dbReference type="Proteomes" id="UP000694920"/>
    </source>
</evidence>
<evidence type="ECO:0000313" key="5">
    <source>
        <dbReference type="RefSeq" id="XP_015597152.1"/>
    </source>
</evidence>
<feature type="compositionally biased region" description="Basic residues" evidence="3">
    <location>
        <begin position="348"/>
        <end position="357"/>
    </location>
</feature>
<dbReference type="SUPFAM" id="SSF100950">
    <property type="entry name" value="NagB/RpiA/CoA transferase-like"/>
    <property type="match status" value="1"/>
</dbReference>
<dbReference type="RefSeq" id="XP_015597152.1">
    <property type="nucleotide sequence ID" value="XM_015741666.2"/>
</dbReference>
<dbReference type="FunFam" id="3.40.50.10420:FF:000001">
    <property type="entry name" value="Methenyltetrahydrofolate synthase domain-containing protein"/>
    <property type="match status" value="1"/>
</dbReference>
<dbReference type="InterPro" id="IPR002698">
    <property type="entry name" value="FTHF_cligase"/>
</dbReference>
<dbReference type="GO" id="GO:0003723">
    <property type="term" value="F:RNA binding"/>
    <property type="evidence" value="ECO:0007669"/>
    <property type="project" value="UniProtKB-KW"/>
</dbReference>
<reference evidence="5" key="1">
    <citation type="submission" date="2025-08" db="UniProtKB">
        <authorList>
            <consortium name="RefSeq"/>
        </authorList>
    </citation>
    <scope>IDENTIFICATION</scope>
</reference>
<protein>
    <recommendedName>
        <fullName evidence="1">Methenyltetrahydrofolate synthase domain-containing protein</fullName>
    </recommendedName>
</protein>
<feature type="region of interest" description="Disordered" evidence="3">
    <location>
        <begin position="274"/>
        <end position="357"/>
    </location>
</feature>
<organism evidence="4 5">
    <name type="scientific">Cephus cinctus</name>
    <name type="common">Wheat stem sawfly</name>
    <dbReference type="NCBI Taxonomy" id="211228"/>
    <lineage>
        <taxon>Eukaryota</taxon>
        <taxon>Metazoa</taxon>
        <taxon>Ecdysozoa</taxon>
        <taxon>Arthropoda</taxon>
        <taxon>Hexapoda</taxon>
        <taxon>Insecta</taxon>
        <taxon>Pterygota</taxon>
        <taxon>Neoptera</taxon>
        <taxon>Endopterygota</taxon>
        <taxon>Hymenoptera</taxon>
        <taxon>Cephoidea</taxon>
        <taxon>Cephidae</taxon>
        <taxon>Cephus</taxon>
    </lineage>
</organism>